<evidence type="ECO:0000313" key="2">
    <source>
        <dbReference type="Proteomes" id="UP000004473"/>
    </source>
</evidence>
<name>I2NHI8_NEISI</name>
<gene>
    <name evidence="1" type="ORF">HMPREF1051_2638</name>
</gene>
<dbReference type="AlphaFoldDB" id="I2NHI8"/>
<organism evidence="1 2">
    <name type="scientific">Neisseria sicca VK64</name>
    <dbReference type="NCBI Taxonomy" id="1095748"/>
    <lineage>
        <taxon>Bacteria</taxon>
        <taxon>Pseudomonadati</taxon>
        <taxon>Pseudomonadota</taxon>
        <taxon>Betaproteobacteria</taxon>
        <taxon>Neisseriales</taxon>
        <taxon>Neisseriaceae</taxon>
        <taxon>Neisseria</taxon>
    </lineage>
</organism>
<reference evidence="1 2" key="1">
    <citation type="submission" date="2012-04" db="EMBL/GenBank/DDBJ databases">
        <authorList>
            <person name="Harkins D.M."/>
            <person name="Madupu R."/>
            <person name="Durkin A.S."/>
            <person name="Torralba M."/>
            <person name="Methe B."/>
            <person name="Sutton G.G."/>
            <person name="Nelson K.E."/>
        </authorList>
    </citation>
    <scope>NUCLEOTIDE SEQUENCE [LARGE SCALE GENOMIC DNA]</scope>
    <source>
        <strain evidence="1 2">VK64</strain>
    </source>
</reference>
<dbReference type="EMBL" id="AJMT01000177">
    <property type="protein sequence ID" value="EIG25299.1"/>
    <property type="molecule type" value="Genomic_DNA"/>
</dbReference>
<evidence type="ECO:0000313" key="1">
    <source>
        <dbReference type="EMBL" id="EIG25299.1"/>
    </source>
</evidence>
<sequence length="45" mass="5187">MMAAGLVFIRKRTQKGRLKTNETFAKKDFPPVAEIQTQFFGCFHP</sequence>
<comment type="caution">
    <text evidence="1">The sequence shown here is derived from an EMBL/GenBank/DDBJ whole genome shotgun (WGS) entry which is preliminary data.</text>
</comment>
<proteinExistence type="predicted"/>
<accession>I2NHI8</accession>
<dbReference type="Proteomes" id="UP000004473">
    <property type="component" value="Unassembled WGS sequence"/>
</dbReference>
<protein>
    <submittedName>
        <fullName evidence="1">Uncharacterized protein</fullName>
    </submittedName>
</protein>